<dbReference type="Pfam" id="PF03828">
    <property type="entry name" value="PAP_assoc"/>
    <property type="match status" value="2"/>
</dbReference>
<feature type="compositionally biased region" description="Pro residues" evidence="7">
    <location>
        <begin position="1272"/>
        <end position="1287"/>
    </location>
</feature>
<name>A0A553NZ52_TIGCA</name>
<dbReference type="Pfam" id="PF19088">
    <property type="entry name" value="TUTase"/>
    <property type="match status" value="1"/>
</dbReference>
<dbReference type="PANTHER" id="PTHR12271:SF66">
    <property type="entry name" value="TERMINAL URIDYLYLTRANSFERASE TAILOR"/>
    <property type="match status" value="1"/>
</dbReference>
<evidence type="ECO:0000256" key="4">
    <source>
        <dbReference type="ARBA" id="ARBA00022723"/>
    </source>
</evidence>
<dbReference type="InterPro" id="IPR002058">
    <property type="entry name" value="PAP_assoc"/>
</dbReference>
<accession>A0A553NZ52</accession>
<dbReference type="InterPro" id="IPR001878">
    <property type="entry name" value="Znf_CCHC"/>
</dbReference>
<feature type="compositionally biased region" description="Polar residues" evidence="7">
    <location>
        <begin position="1129"/>
        <end position="1140"/>
    </location>
</feature>
<feature type="region of interest" description="Disordered" evidence="7">
    <location>
        <begin position="1"/>
        <end position="26"/>
    </location>
</feature>
<evidence type="ECO:0000313" key="10">
    <source>
        <dbReference type="Proteomes" id="UP000318571"/>
    </source>
</evidence>
<reference evidence="9 10" key="1">
    <citation type="journal article" date="2018" name="Nat. Ecol. Evol.">
        <title>Genomic signatures of mitonuclear coevolution across populations of Tigriopus californicus.</title>
        <authorList>
            <person name="Barreto F.S."/>
            <person name="Watson E.T."/>
            <person name="Lima T.G."/>
            <person name="Willett C.S."/>
            <person name="Edmands S."/>
            <person name="Li W."/>
            <person name="Burton R.S."/>
        </authorList>
    </citation>
    <scope>NUCLEOTIDE SEQUENCE [LARGE SCALE GENOMIC DNA]</scope>
    <source>
        <strain evidence="9 10">San Diego</strain>
    </source>
</reference>
<dbReference type="InterPro" id="IPR054708">
    <property type="entry name" value="MTPAP-like_central"/>
</dbReference>
<feature type="compositionally biased region" description="Low complexity" evidence="7">
    <location>
        <begin position="1155"/>
        <end position="1166"/>
    </location>
</feature>
<feature type="region of interest" description="Disordered" evidence="7">
    <location>
        <begin position="994"/>
        <end position="1199"/>
    </location>
</feature>
<feature type="region of interest" description="Disordered" evidence="7">
    <location>
        <begin position="513"/>
        <end position="538"/>
    </location>
</feature>
<protein>
    <recommendedName>
        <fullName evidence="8">CCHC-type domain-containing protein</fullName>
    </recommendedName>
</protein>
<dbReference type="Gene3D" id="3.30.460.10">
    <property type="entry name" value="Beta Polymerase, domain 2"/>
    <property type="match status" value="2"/>
</dbReference>
<dbReference type="GO" id="GO:0008270">
    <property type="term" value="F:zinc ion binding"/>
    <property type="evidence" value="ECO:0007669"/>
    <property type="project" value="UniProtKB-KW"/>
</dbReference>
<feature type="compositionally biased region" description="Polar residues" evidence="7">
    <location>
        <begin position="1093"/>
        <end position="1103"/>
    </location>
</feature>
<dbReference type="InterPro" id="IPR045100">
    <property type="entry name" value="TUT4/7_NTP_transf"/>
</dbReference>
<comment type="caution">
    <text evidence="9">The sequence shown here is derived from an EMBL/GenBank/DDBJ whole genome shotgun (WGS) entry which is preliminary data.</text>
</comment>
<gene>
    <name evidence="9" type="ORF">TCAL_13200</name>
</gene>
<dbReference type="SUPFAM" id="SSF81301">
    <property type="entry name" value="Nucleotidyltransferase"/>
    <property type="match status" value="2"/>
</dbReference>
<evidence type="ECO:0000256" key="2">
    <source>
        <dbReference type="ARBA" id="ARBA00001946"/>
    </source>
</evidence>
<dbReference type="PANTHER" id="PTHR12271">
    <property type="entry name" value="POLY A POLYMERASE CID PAP -RELATED"/>
    <property type="match status" value="1"/>
</dbReference>
<keyword evidence="10" id="KW-1185">Reference proteome</keyword>
<dbReference type="GO" id="GO:1990817">
    <property type="term" value="F:poly(A) RNA polymerase activity"/>
    <property type="evidence" value="ECO:0007669"/>
    <property type="project" value="UniProtKB-ARBA"/>
</dbReference>
<dbReference type="SUPFAM" id="SSF81631">
    <property type="entry name" value="PAP/OAS1 substrate-binding domain"/>
    <property type="match status" value="2"/>
</dbReference>
<dbReference type="EMBL" id="VCGU01000009">
    <property type="protein sequence ID" value="TRY70723.1"/>
    <property type="molecule type" value="Genomic_DNA"/>
</dbReference>
<keyword evidence="5" id="KW-0460">Magnesium</keyword>
<proteinExistence type="predicted"/>
<dbReference type="PROSITE" id="PS50158">
    <property type="entry name" value="ZF_CCHC"/>
    <property type="match status" value="2"/>
</dbReference>
<dbReference type="InterPro" id="IPR043519">
    <property type="entry name" value="NT_sf"/>
</dbReference>
<feature type="region of interest" description="Disordered" evidence="7">
    <location>
        <begin position="1462"/>
        <end position="1513"/>
    </location>
</feature>
<evidence type="ECO:0000256" key="7">
    <source>
        <dbReference type="SAM" id="MobiDB-lite"/>
    </source>
</evidence>
<comment type="cofactor">
    <cofactor evidence="2">
        <name>Mg(2+)</name>
        <dbReference type="ChEBI" id="CHEBI:18420"/>
    </cofactor>
</comment>
<dbReference type="GO" id="GO:0003676">
    <property type="term" value="F:nucleic acid binding"/>
    <property type="evidence" value="ECO:0007669"/>
    <property type="project" value="InterPro"/>
</dbReference>
<feature type="compositionally biased region" description="Polar residues" evidence="7">
    <location>
        <begin position="1064"/>
        <end position="1073"/>
    </location>
</feature>
<dbReference type="STRING" id="6832.A0A553NZ52"/>
<feature type="region of interest" description="Disordered" evidence="7">
    <location>
        <begin position="1261"/>
        <end position="1290"/>
    </location>
</feature>
<feature type="domain" description="CCHC-type" evidence="8">
    <location>
        <begin position="587"/>
        <end position="602"/>
    </location>
</feature>
<evidence type="ECO:0000256" key="5">
    <source>
        <dbReference type="ARBA" id="ARBA00022842"/>
    </source>
</evidence>
<sequence>MTGPSGSGSVKPRGAGKAPRRRGGVDELRDPELYHALMEECSKEEAMIRHGQVYGPSPLVTRFLALNDVRPLKKRSAKFPKAQFYCRLCDYHCDTLTICISHIKDTRHSRLAQMQEIETTLFHIPKPSKHHLDYLEGLLLNLERELGLSAVDLKHRAAVADQISAALAHINPQVSARLYGSSLSGFGLKNSVLNLDLVFPDTMKPAQALILTFEGLSGQPDVFQNVTKNFTCKMPSIQFVMDGFTCELSCNNHMAVQTSMLMRDYWSLDPRVRTLATAVRHWAQICQIDRQAEGTLPAHAFSILLVFFLQQETKPVLPCIHDFLEARDVDAYTSPEDELRAWKTRNSKTVAELLIEFFEFFALGFKMSEIVVSIRFIGGISKEDKQWRGKKLSIEDPFSIKRNLARSVNSLSILDFISECFNIAYLYFGTVQTSNGPVILKILVPDASPERKASPTGDNQANEVDEASSILPGILNQLQIAANEPKAGGNLERGDPSSALTVDALERKLLKGAAISGSGPQDEASDHSDSEGEMDSPDTLESFLSVYGRELTPKQAKVVTELVPKNMISFQFDWNILTRGQAPALVCNVCGNEGHLQNNCPEEQIPDPVELPPLPKQYVMEMDGLCKQVMHVYEPILPELRAREVIINDLSKYIQHTFPNAILTVFGSSCNGFAFTGSDLDISLTFRDHKTVEDLDTVSIMQTLFAKVSVMKGLRNVNAITTAKVPIIKFEHARSRLAGDISLYNVLAQENTAMLRCYSTIDSRVKILGYMVKLFARTCDIGDASRGSLSSYAYILMLLHYLQQVEPPVIPVLQELDGGATAHTNMVDGCNAWYFKDMMRLKQVWPGLGQNQTSVYYLWLGFLQYYAHDFNDKELVVCTRQKAPLTKFEKMWNSGCIAIEDPFDHSHNLGAGLSRKMNLYIKRAFGKGRLRFGLIPGSAPNLEPNQLRARPLEYFFNQACLTNGPLPNDRGCRMCGVIGHLVRDCPKKLLYEERRRKRKDNQRQQTNQAPHHERDSKTQRKPPTAHEPAVHTKQSPSPPTQAQPSEPVSAHPNQGTKSGRKAQLKQQKTSAQAFASPKLTTKAKVHQAGARASVQSAESSIATGTKKKPRKDSTGGTKSGAIVKGQATHFAQATIGTSRMEQGHVDRRSQVEYRGSSGHDSSPGTSSKKEISAPVQPHIHLCPRSKKKTAPGKQYPTSPVQVLTAPRDLILLENIRNDGALLSVVERFTRESYQTETTDLEELHWVASILSNASPNLLNLLGITPTQSNDLPPKPSQPRSPSSPPGLPLVSGVLSVEQLERALHNSQPPPRPTLPPGYNEIRDPFEPPPFTGMPAPAGSPFPGHHMTRTIPPFGYPQQRFPGPVRGKMPPGFSPFPFLPPTPMIAPPGAYPHPPSPNEFVSFPRNMSEVHNRPGFSPTFGQVPPMRPFPAFPTYGGLSNPMMSQSRFQPPGHMSQNMFTQIQIPGSPRSTHANRGSPDFLGGLRQGSSELDHSPPTQRNLGPIMPPGSQGGLP</sequence>
<keyword evidence="4" id="KW-0479">Metal-binding</keyword>
<feature type="compositionally biased region" description="Basic residues" evidence="7">
    <location>
        <begin position="1181"/>
        <end position="1190"/>
    </location>
</feature>
<dbReference type="GO" id="GO:0050265">
    <property type="term" value="F:RNA uridylyltransferase activity"/>
    <property type="evidence" value="ECO:0007669"/>
    <property type="project" value="TreeGrafter"/>
</dbReference>
<dbReference type="InterPro" id="IPR036875">
    <property type="entry name" value="Znf_CCHC_sf"/>
</dbReference>
<dbReference type="Proteomes" id="UP000318571">
    <property type="component" value="Chromosome 9"/>
</dbReference>
<dbReference type="Gene3D" id="1.10.1410.10">
    <property type="match status" value="2"/>
</dbReference>
<keyword evidence="6" id="KW-0863">Zinc-finger</keyword>
<feature type="compositionally biased region" description="Basic and acidic residues" evidence="7">
    <location>
        <begin position="1141"/>
        <end position="1151"/>
    </location>
</feature>
<keyword evidence="6" id="KW-0862">Zinc</keyword>
<dbReference type="CDD" id="cd05402">
    <property type="entry name" value="NT_PAP_TUTase"/>
    <property type="match status" value="2"/>
</dbReference>
<evidence type="ECO:0000259" key="8">
    <source>
        <dbReference type="PROSITE" id="PS50158"/>
    </source>
</evidence>
<keyword evidence="3" id="KW-0808">Transferase</keyword>
<feature type="compositionally biased region" description="Polar residues" evidence="7">
    <location>
        <begin position="1462"/>
        <end position="1473"/>
    </location>
</feature>
<dbReference type="Pfam" id="PF22600">
    <property type="entry name" value="MTPAP-like_central"/>
    <property type="match status" value="1"/>
</dbReference>
<organism evidence="9 10">
    <name type="scientific">Tigriopus californicus</name>
    <name type="common">Marine copepod</name>
    <dbReference type="NCBI Taxonomy" id="6832"/>
    <lineage>
        <taxon>Eukaryota</taxon>
        <taxon>Metazoa</taxon>
        <taxon>Ecdysozoa</taxon>
        <taxon>Arthropoda</taxon>
        <taxon>Crustacea</taxon>
        <taxon>Multicrustacea</taxon>
        <taxon>Hexanauplia</taxon>
        <taxon>Copepoda</taxon>
        <taxon>Harpacticoida</taxon>
        <taxon>Harpacticidae</taxon>
        <taxon>Tigriopus</taxon>
    </lineage>
</organism>
<evidence type="ECO:0000313" key="9">
    <source>
        <dbReference type="EMBL" id="TRY70723.1"/>
    </source>
</evidence>
<dbReference type="Pfam" id="PF00098">
    <property type="entry name" value="zf-CCHC"/>
    <property type="match status" value="2"/>
</dbReference>
<dbReference type="SMART" id="SM00343">
    <property type="entry name" value="ZnF_C2HC"/>
    <property type="match status" value="2"/>
</dbReference>
<dbReference type="GO" id="GO:0031123">
    <property type="term" value="P:RNA 3'-end processing"/>
    <property type="evidence" value="ECO:0007669"/>
    <property type="project" value="TreeGrafter"/>
</dbReference>
<evidence type="ECO:0000256" key="3">
    <source>
        <dbReference type="ARBA" id="ARBA00022679"/>
    </source>
</evidence>
<dbReference type="SUPFAM" id="SSF57756">
    <property type="entry name" value="Retrovirus zinc finger-like domains"/>
    <property type="match status" value="1"/>
</dbReference>
<evidence type="ECO:0000256" key="6">
    <source>
        <dbReference type="PROSITE-ProRule" id="PRU00047"/>
    </source>
</evidence>
<comment type="cofactor">
    <cofactor evidence="1">
        <name>Mn(2+)</name>
        <dbReference type="ChEBI" id="CHEBI:29035"/>
    </cofactor>
</comment>
<evidence type="ECO:0000256" key="1">
    <source>
        <dbReference type="ARBA" id="ARBA00001936"/>
    </source>
</evidence>
<feature type="domain" description="CCHC-type" evidence="8">
    <location>
        <begin position="972"/>
        <end position="987"/>
    </location>
</feature>